<dbReference type="Proteomes" id="UP000729402">
    <property type="component" value="Unassembled WGS sequence"/>
</dbReference>
<protein>
    <submittedName>
        <fullName evidence="1">Uncharacterized protein</fullName>
    </submittedName>
</protein>
<dbReference type="AlphaFoldDB" id="A0A8J5WS45"/>
<keyword evidence="2" id="KW-1185">Reference proteome</keyword>
<proteinExistence type="predicted"/>
<organism evidence="1 2">
    <name type="scientific">Zizania palustris</name>
    <name type="common">Northern wild rice</name>
    <dbReference type="NCBI Taxonomy" id="103762"/>
    <lineage>
        <taxon>Eukaryota</taxon>
        <taxon>Viridiplantae</taxon>
        <taxon>Streptophyta</taxon>
        <taxon>Embryophyta</taxon>
        <taxon>Tracheophyta</taxon>
        <taxon>Spermatophyta</taxon>
        <taxon>Magnoliopsida</taxon>
        <taxon>Liliopsida</taxon>
        <taxon>Poales</taxon>
        <taxon>Poaceae</taxon>
        <taxon>BOP clade</taxon>
        <taxon>Oryzoideae</taxon>
        <taxon>Oryzeae</taxon>
        <taxon>Zizaniinae</taxon>
        <taxon>Zizania</taxon>
    </lineage>
</organism>
<dbReference type="EMBL" id="JAAALK010000080">
    <property type="protein sequence ID" value="KAG8093184.1"/>
    <property type="molecule type" value="Genomic_DNA"/>
</dbReference>
<evidence type="ECO:0000313" key="2">
    <source>
        <dbReference type="Proteomes" id="UP000729402"/>
    </source>
</evidence>
<evidence type="ECO:0000313" key="1">
    <source>
        <dbReference type="EMBL" id="KAG8093184.1"/>
    </source>
</evidence>
<accession>A0A8J5WS45</accession>
<dbReference type="OrthoDB" id="410307at2759"/>
<sequence>MSSRLLATLAQREKMLQQTLQSMSSRDLGAGSSLQVGSPVSSSLSKWGFPSGNLDWGADNEEHGRLKHCSSFELQSRANGNHEPDLSWANTLGKEWTPEKPSIHKTAAAAAMDSIGFLGQTTSEEDTAGVIGSWLEQLQLDEMVV</sequence>
<reference evidence="1" key="2">
    <citation type="submission" date="2021-02" db="EMBL/GenBank/DDBJ databases">
        <authorList>
            <person name="Kimball J.A."/>
            <person name="Haas M.W."/>
            <person name="Macchietto M."/>
            <person name="Kono T."/>
            <person name="Duquette J."/>
            <person name="Shao M."/>
        </authorList>
    </citation>
    <scope>NUCLEOTIDE SEQUENCE</scope>
    <source>
        <tissue evidence="1">Fresh leaf tissue</tissue>
    </source>
</reference>
<gene>
    <name evidence="1" type="ORF">GUJ93_ZPchr0012g19157</name>
</gene>
<name>A0A8J5WS45_ZIZPA</name>
<comment type="caution">
    <text evidence="1">The sequence shown here is derived from an EMBL/GenBank/DDBJ whole genome shotgun (WGS) entry which is preliminary data.</text>
</comment>
<reference evidence="1" key="1">
    <citation type="journal article" date="2021" name="bioRxiv">
        <title>Whole Genome Assembly and Annotation of Northern Wild Rice, Zizania palustris L., Supports a Whole Genome Duplication in the Zizania Genus.</title>
        <authorList>
            <person name="Haas M."/>
            <person name="Kono T."/>
            <person name="Macchietto M."/>
            <person name="Millas R."/>
            <person name="McGilp L."/>
            <person name="Shao M."/>
            <person name="Duquette J."/>
            <person name="Hirsch C.N."/>
            <person name="Kimball J."/>
        </authorList>
    </citation>
    <scope>NUCLEOTIDE SEQUENCE</scope>
    <source>
        <tissue evidence="1">Fresh leaf tissue</tissue>
    </source>
</reference>